<reference evidence="2 3" key="1">
    <citation type="submission" date="2024-05" db="EMBL/GenBank/DDBJ databases">
        <title>Genome sequencing and assembly of Indian major carp, Cirrhinus mrigala (Hamilton, 1822).</title>
        <authorList>
            <person name="Mohindra V."/>
            <person name="Chowdhury L.M."/>
            <person name="Lal K."/>
            <person name="Jena J.K."/>
        </authorList>
    </citation>
    <scope>NUCLEOTIDE SEQUENCE [LARGE SCALE GENOMIC DNA]</scope>
    <source>
        <strain evidence="2">CM1030</strain>
        <tissue evidence="2">Blood</tissue>
    </source>
</reference>
<sequence length="149" mass="15969">LLSLVVTACGLALFGVSLFVSWKLCWIPWRERGLSPGTKEGHPDPPHPHPPPPPPPLQPQPIYTEVDATLDRRNNARGSVVKEPTVPPTPVSPAVPGSPPAVPVPEAALKISHTSPDIPLEVESKTQENGVHGNTRMQRQITDPSSTCV</sequence>
<feature type="non-terminal residue" evidence="2">
    <location>
        <position position="1"/>
    </location>
</feature>
<dbReference type="AlphaFoldDB" id="A0ABD0P631"/>
<protein>
    <submittedName>
        <fullName evidence="2">Uncharacterized protein</fullName>
    </submittedName>
</protein>
<evidence type="ECO:0000313" key="3">
    <source>
        <dbReference type="Proteomes" id="UP001529510"/>
    </source>
</evidence>
<dbReference type="EMBL" id="JAMKFB020000018">
    <property type="protein sequence ID" value="KAL0169046.1"/>
    <property type="molecule type" value="Genomic_DNA"/>
</dbReference>
<feature type="region of interest" description="Disordered" evidence="1">
    <location>
        <begin position="36"/>
        <end position="149"/>
    </location>
</feature>
<accession>A0ABD0P631</accession>
<organism evidence="2 3">
    <name type="scientific">Cirrhinus mrigala</name>
    <name type="common">Mrigala</name>
    <dbReference type="NCBI Taxonomy" id="683832"/>
    <lineage>
        <taxon>Eukaryota</taxon>
        <taxon>Metazoa</taxon>
        <taxon>Chordata</taxon>
        <taxon>Craniata</taxon>
        <taxon>Vertebrata</taxon>
        <taxon>Euteleostomi</taxon>
        <taxon>Actinopterygii</taxon>
        <taxon>Neopterygii</taxon>
        <taxon>Teleostei</taxon>
        <taxon>Ostariophysi</taxon>
        <taxon>Cypriniformes</taxon>
        <taxon>Cyprinidae</taxon>
        <taxon>Labeoninae</taxon>
        <taxon>Labeonini</taxon>
        <taxon>Cirrhinus</taxon>
    </lineage>
</organism>
<name>A0ABD0P631_CIRMR</name>
<evidence type="ECO:0000256" key="1">
    <source>
        <dbReference type="SAM" id="MobiDB-lite"/>
    </source>
</evidence>
<keyword evidence="3" id="KW-1185">Reference proteome</keyword>
<feature type="non-terminal residue" evidence="2">
    <location>
        <position position="149"/>
    </location>
</feature>
<evidence type="ECO:0000313" key="2">
    <source>
        <dbReference type="EMBL" id="KAL0169046.1"/>
    </source>
</evidence>
<dbReference type="Proteomes" id="UP001529510">
    <property type="component" value="Unassembled WGS sequence"/>
</dbReference>
<feature type="compositionally biased region" description="Pro residues" evidence="1">
    <location>
        <begin position="48"/>
        <end position="59"/>
    </location>
</feature>
<gene>
    <name evidence="2" type="ORF">M9458_037268</name>
</gene>
<comment type="caution">
    <text evidence="2">The sequence shown here is derived from an EMBL/GenBank/DDBJ whole genome shotgun (WGS) entry which is preliminary data.</text>
</comment>
<feature type="compositionally biased region" description="Basic and acidic residues" evidence="1">
    <location>
        <begin position="36"/>
        <end position="47"/>
    </location>
</feature>
<feature type="compositionally biased region" description="Pro residues" evidence="1">
    <location>
        <begin position="85"/>
        <end position="103"/>
    </location>
</feature>
<proteinExistence type="predicted"/>
<feature type="compositionally biased region" description="Polar residues" evidence="1">
    <location>
        <begin position="135"/>
        <end position="149"/>
    </location>
</feature>